<dbReference type="Pfam" id="PF00535">
    <property type="entry name" value="Glycos_transf_2"/>
    <property type="match status" value="1"/>
</dbReference>
<proteinExistence type="predicted"/>
<organism evidence="2 3">
    <name type="scientific">Paractinoplanes bogorensis</name>
    <dbReference type="NCBI Taxonomy" id="1610840"/>
    <lineage>
        <taxon>Bacteria</taxon>
        <taxon>Bacillati</taxon>
        <taxon>Actinomycetota</taxon>
        <taxon>Actinomycetes</taxon>
        <taxon>Micromonosporales</taxon>
        <taxon>Micromonosporaceae</taxon>
        <taxon>Paractinoplanes</taxon>
    </lineage>
</organism>
<keyword evidence="2" id="KW-0328">Glycosyltransferase</keyword>
<name>A0ABS5YHM5_9ACTN</name>
<dbReference type="PANTHER" id="PTHR43630">
    <property type="entry name" value="POLY-BETA-1,6-N-ACETYL-D-GLUCOSAMINE SYNTHASE"/>
    <property type="match status" value="1"/>
</dbReference>
<dbReference type="Gene3D" id="3.90.550.10">
    <property type="entry name" value="Spore Coat Polysaccharide Biosynthesis Protein SpsA, Chain A"/>
    <property type="match status" value="1"/>
</dbReference>
<evidence type="ECO:0000313" key="3">
    <source>
        <dbReference type="Proteomes" id="UP001519654"/>
    </source>
</evidence>
<feature type="domain" description="Glycosyltransferase 2-like" evidence="1">
    <location>
        <begin position="12"/>
        <end position="112"/>
    </location>
</feature>
<dbReference type="PANTHER" id="PTHR43630:SF2">
    <property type="entry name" value="GLYCOSYLTRANSFERASE"/>
    <property type="match status" value="1"/>
</dbReference>
<gene>
    <name evidence="2" type="ORF">KOI35_05385</name>
</gene>
<dbReference type="Proteomes" id="UP001519654">
    <property type="component" value="Unassembled WGS sequence"/>
</dbReference>
<dbReference type="RefSeq" id="WP_215784930.1">
    <property type="nucleotide sequence ID" value="NZ_JAHKKG010000002.1"/>
</dbReference>
<dbReference type="SUPFAM" id="SSF48452">
    <property type="entry name" value="TPR-like"/>
    <property type="match status" value="1"/>
</dbReference>
<dbReference type="EMBL" id="JAHKKG010000002">
    <property type="protein sequence ID" value="MBU2662936.1"/>
    <property type="molecule type" value="Genomic_DNA"/>
</dbReference>
<keyword evidence="2" id="KW-0808">Transferase</keyword>
<protein>
    <submittedName>
        <fullName evidence="2">Glycosyltransferase</fullName>
        <ecNumber evidence="2">2.4.-.-</ecNumber>
    </submittedName>
</protein>
<dbReference type="SUPFAM" id="SSF53448">
    <property type="entry name" value="Nucleotide-diphospho-sugar transferases"/>
    <property type="match status" value="1"/>
</dbReference>
<sequence>MTTPPLAASLIVRDEETELAGCLASLDGVVDEIHVHDTGSTDRTPQIAAELGATVTRGQWTDDFGSARNEALAGWSALWVLTVDADQRYIGNPRRLREFLDRTTADVIEVVVDNAHDELPYTNTAVHLHRKTAARWTGRVHERLVTGDGRTPHVVAAPREAIVLRHHGYADPTTRTGKALRNAALARQALSDAGTDRVLVARALLDLGRSLIGAGRRQEAANTLETLRELFPGTPEWLQGTDFLARLVLAAGCDDVCLVLVEQMRAAGATRPYCDWLAAQALVQLGEVGHAVRLLEGIREVVDTGGRRLDPRALTELRSLMGRLVAVG</sequence>
<dbReference type="EC" id="2.4.-.-" evidence="2"/>
<reference evidence="2 3" key="1">
    <citation type="submission" date="2021-06" db="EMBL/GenBank/DDBJ databases">
        <title>Actinoplanes lichenicola sp. nov., and Actinoplanes ovalisporus sp. nov., isolated from lichen in Thailand.</title>
        <authorList>
            <person name="Saeng-In P."/>
            <person name="Kanchanasin P."/>
            <person name="Yuki M."/>
            <person name="Kudo T."/>
            <person name="Ohkuma M."/>
            <person name="Phongsopitanun W."/>
            <person name="Tanasupawat S."/>
        </authorList>
    </citation>
    <scope>NUCLEOTIDE SEQUENCE [LARGE SCALE GENOMIC DNA]</scope>
    <source>
        <strain evidence="2 3">NBRC 110975</strain>
    </source>
</reference>
<keyword evidence="3" id="KW-1185">Reference proteome</keyword>
<evidence type="ECO:0000313" key="2">
    <source>
        <dbReference type="EMBL" id="MBU2662936.1"/>
    </source>
</evidence>
<dbReference type="GO" id="GO:0016757">
    <property type="term" value="F:glycosyltransferase activity"/>
    <property type="evidence" value="ECO:0007669"/>
    <property type="project" value="UniProtKB-KW"/>
</dbReference>
<dbReference type="InterPro" id="IPR011990">
    <property type="entry name" value="TPR-like_helical_dom_sf"/>
</dbReference>
<accession>A0ABS5YHM5</accession>
<dbReference type="InterPro" id="IPR001173">
    <property type="entry name" value="Glyco_trans_2-like"/>
</dbReference>
<dbReference type="InterPro" id="IPR029044">
    <property type="entry name" value="Nucleotide-diphossugar_trans"/>
</dbReference>
<evidence type="ECO:0000259" key="1">
    <source>
        <dbReference type="Pfam" id="PF00535"/>
    </source>
</evidence>
<comment type="caution">
    <text evidence="2">The sequence shown here is derived from an EMBL/GenBank/DDBJ whole genome shotgun (WGS) entry which is preliminary data.</text>
</comment>